<feature type="compositionally biased region" description="Acidic residues" evidence="7">
    <location>
        <begin position="67"/>
        <end position="82"/>
    </location>
</feature>
<dbReference type="InterPro" id="IPR059081">
    <property type="entry name" value="PRRT3-4"/>
</dbReference>
<dbReference type="RefSeq" id="XP_030828084.1">
    <property type="nucleotide sequence ID" value="XM_030972224.1"/>
</dbReference>
<dbReference type="InParanoid" id="A0A7M7MYP3"/>
<keyword evidence="2" id="KW-0597">Phosphoprotein</keyword>
<evidence type="ECO:0000256" key="4">
    <source>
        <dbReference type="ARBA" id="ARBA00022729"/>
    </source>
</evidence>
<feature type="transmembrane region" description="Helical" evidence="8">
    <location>
        <begin position="179"/>
        <end position="200"/>
    </location>
</feature>
<evidence type="ECO:0000256" key="7">
    <source>
        <dbReference type="SAM" id="MobiDB-lite"/>
    </source>
</evidence>
<evidence type="ECO:0000256" key="8">
    <source>
        <dbReference type="SAM" id="Phobius"/>
    </source>
</evidence>
<dbReference type="RefSeq" id="XP_030828085.1">
    <property type="nucleotide sequence ID" value="XM_030972225.1"/>
</dbReference>
<dbReference type="AlphaFoldDB" id="A0A7M7MYP3"/>
<dbReference type="PANTHER" id="PTHR35578">
    <property type="entry name" value="PROLINE-RICH TRANSMEMBRANE PROTEIN 4-RELATED"/>
    <property type="match status" value="1"/>
</dbReference>
<proteinExistence type="predicted"/>
<dbReference type="RefSeq" id="XP_030828083.1">
    <property type="nucleotide sequence ID" value="XM_030972223.1"/>
</dbReference>
<dbReference type="KEGG" id="spu:115918265"/>
<reference evidence="12" key="1">
    <citation type="submission" date="2015-02" db="EMBL/GenBank/DDBJ databases">
        <title>Genome sequencing for Strongylocentrotus purpuratus.</title>
        <authorList>
            <person name="Murali S."/>
            <person name="Liu Y."/>
            <person name="Vee V."/>
            <person name="English A."/>
            <person name="Wang M."/>
            <person name="Skinner E."/>
            <person name="Han Y."/>
            <person name="Muzny D.M."/>
            <person name="Worley K.C."/>
            <person name="Gibbs R.A."/>
        </authorList>
    </citation>
    <scope>NUCLEOTIDE SEQUENCE</scope>
</reference>
<keyword evidence="3 8" id="KW-0812">Transmembrane</keyword>
<feature type="transmembrane region" description="Helical" evidence="8">
    <location>
        <begin position="249"/>
        <end position="272"/>
    </location>
</feature>
<feature type="region of interest" description="Disordered" evidence="7">
    <location>
        <begin position="29"/>
        <end position="95"/>
    </location>
</feature>
<feature type="chain" id="PRO_5036207662" description="Proline-rich transmembrane protein 3/4 domain-containing protein" evidence="9">
    <location>
        <begin position="24"/>
        <end position="649"/>
    </location>
</feature>
<accession>A0A7M7MYP3</accession>
<sequence length="649" mass="71875">MARRCVFQATLLLLIIWCGLSLAQVSSPEPTAEATATSEPEPTPEGTSEPEPTPEGTSEPSPHPEVEPEPEGGAEPEPEPEGEPTGQPDDSPFAEPVPAWNDALPKYKWAWPFHIYLLGVLFALLAIYSLGSIIKLRQRRLLSYGYFIALNLLMLLMGVIRAVYLLVDAYNYKGIWPNVVAYLFLGTGFPCLTSAFSILFMALLQSTKTRLVPPTIQKPKFLAGVIIFHFAFAFIADVVVGLYASAAALLLACQVAFVIWGVFLTVSYLVIFRRLYKSSQRKFREISRLSMRTSSIVLPGERRAIKPRNNWGSAIRITLVTALLGLLIALLQVYGMLVVYGPVGGQKQIPDPWPWWGYQFTFRLLEFFMCALMSYVATQPFRYTKDGKEKPCVCLPCWKSILEACGRREKEDLQQDEEVNSQVWSSAFEPCLPNKLPMYSGLASRDSPAYSQNINGNNATVNINLEQRGSTDKDLQLDKSMQLKGMKKAKSTEAIDSELNNRTRMPQTAPITGTPFFETNSSQVVRNELQAPIQRGDKVTNCRSMPIQQSKDSDDDGMGLEKTPSHHSMSDITQSNKPADVSVCSSPTADIQQSMDSDDDGMGLEKTPSHHSMSDITQSNKPADVSVCSSPTADISLDVTEETPLNPFQ</sequence>
<comment type="subcellular location">
    <subcellularLocation>
        <location evidence="1">Membrane</location>
        <topology evidence="1">Multi-pass membrane protein</topology>
    </subcellularLocation>
</comment>
<feature type="transmembrane region" description="Helical" evidence="8">
    <location>
        <begin position="113"/>
        <end position="134"/>
    </location>
</feature>
<keyword evidence="12" id="KW-1185">Reference proteome</keyword>
<keyword evidence="6 8" id="KW-0472">Membrane</keyword>
<feature type="compositionally biased region" description="Polar residues" evidence="7">
    <location>
        <begin position="610"/>
        <end position="629"/>
    </location>
</feature>
<dbReference type="CDD" id="cd00637">
    <property type="entry name" value="7tm_classA_rhodopsin-like"/>
    <property type="match status" value="1"/>
</dbReference>
<feature type="transmembrane region" description="Helical" evidence="8">
    <location>
        <begin position="221"/>
        <end position="243"/>
    </location>
</feature>
<keyword evidence="4 9" id="KW-0732">Signal</keyword>
<dbReference type="EnsemblMetazoa" id="XM_030972224">
    <property type="protein sequence ID" value="XP_030828084"/>
    <property type="gene ID" value="LOC115918265"/>
</dbReference>
<reference evidence="11" key="2">
    <citation type="submission" date="2021-01" db="UniProtKB">
        <authorList>
            <consortium name="EnsemblMetazoa"/>
        </authorList>
    </citation>
    <scope>IDENTIFICATION</scope>
</reference>
<evidence type="ECO:0000256" key="1">
    <source>
        <dbReference type="ARBA" id="ARBA00004141"/>
    </source>
</evidence>
<evidence type="ECO:0000256" key="2">
    <source>
        <dbReference type="ARBA" id="ARBA00022553"/>
    </source>
</evidence>
<feature type="signal peptide" evidence="9">
    <location>
        <begin position="1"/>
        <end position="23"/>
    </location>
</feature>
<feature type="compositionally biased region" description="Low complexity" evidence="7">
    <location>
        <begin position="29"/>
        <end position="60"/>
    </location>
</feature>
<protein>
    <recommendedName>
        <fullName evidence="10">Proline-rich transmembrane protein 3/4 domain-containing protein</fullName>
    </recommendedName>
</protein>
<dbReference type="InterPro" id="IPR052836">
    <property type="entry name" value="PRRT_domain-containing"/>
</dbReference>
<evidence type="ECO:0000256" key="3">
    <source>
        <dbReference type="ARBA" id="ARBA00022692"/>
    </source>
</evidence>
<organism evidence="11 12">
    <name type="scientific">Strongylocentrotus purpuratus</name>
    <name type="common">Purple sea urchin</name>
    <dbReference type="NCBI Taxonomy" id="7668"/>
    <lineage>
        <taxon>Eukaryota</taxon>
        <taxon>Metazoa</taxon>
        <taxon>Echinodermata</taxon>
        <taxon>Eleutherozoa</taxon>
        <taxon>Echinozoa</taxon>
        <taxon>Echinoidea</taxon>
        <taxon>Euechinoidea</taxon>
        <taxon>Echinacea</taxon>
        <taxon>Camarodonta</taxon>
        <taxon>Echinidea</taxon>
        <taxon>Strongylocentrotidae</taxon>
        <taxon>Strongylocentrotus</taxon>
    </lineage>
</organism>
<evidence type="ECO:0000256" key="6">
    <source>
        <dbReference type="ARBA" id="ARBA00023136"/>
    </source>
</evidence>
<keyword evidence="5 8" id="KW-1133">Transmembrane helix</keyword>
<dbReference type="EnsemblMetazoa" id="XM_030972223">
    <property type="protein sequence ID" value="XP_030828083"/>
    <property type="gene ID" value="LOC115918265"/>
</dbReference>
<dbReference type="Pfam" id="PF25987">
    <property type="entry name" value="PRRT3"/>
    <property type="match status" value="1"/>
</dbReference>
<evidence type="ECO:0000313" key="12">
    <source>
        <dbReference type="Proteomes" id="UP000007110"/>
    </source>
</evidence>
<dbReference type="GeneID" id="115918265"/>
<evidence type="ECO:0000259" key="10">
    <source>
        <dbReference type="Pfam" id="PF25987"/>
    </source>
</evidence>
<dbReference type="Proteomes" id="UP000007110">
    <property type="component" value="Unassembled WGS sequence"/>
</dbReference>
<feature type="domain" description="Proline-rich transmembrane protein 3/4" evidence="10">
    <location>
        <begin position="88"/>
        <end position="392"/>
    </location>
</feature>
<evidence type="ECO:0000313" key="11">
    <source>
        <dbReference type="EnsemblMetazoa" id="XP_030828085"/>
    </source>
</evidence>
<feature type="transmembrane region" description="Helical" evidence="8">
    <location>
        <begin position="360"/>
        <end position="378"/>
    </location>
</feature>
<feature type="region of interest" description="Disordered" evidence="7">
    <location>
        <begin position="531"/>
        <end position="629"/>
    </location>
</feature>
<feature type="transmembrane region" description="Helical" evidence="8">
    <location>
        <begin position="317"/>
        <end position="340"/>
    </location>
</feature>
<dbReference type="PANTHER" id="PTHR35578:SF6">
    <property type="entry name" value="PROLINE-RICH TRANSMEMBRANE PROTEIN 4"/>
    <property type="match status" value="1"/>
</dbReference>
<feature type="compositionally biased region" description="Polar residues" evidence="7">
    <location>
        <begin position="541"/>
        <end position="550"/>
    </location>
</feature>
<dbReference type="OrthoDB" id="10066605at2759"/>
<feature type="transmembrane region" description="Helical" evidence="8">
    <location>
        <begin position="146"/>
        <end position="167"/>
    </location>
</feature>
<dbReference type="EnsemblMetazoa" id="XM_030972225">
    <property type="protein sequence ID" value="XP_030828085"/>
    <property type="gene ID" value="LOC115918265"/>
</dbReference>
<evidence type="ECO:0000256" key="9">
    <source>
        <dbReference type="SAM" id="SignalP"/>
    </source>
</evidence>
<feature type="compositionally biased region" description="Polar residues" evidence="7">
    <location>
        <begin position="566"/>
        <end position="595"/>
    </location>
</feature>
<name>A0A7M7MYP3_STRPU</name>
<evidence type="ECO:0000256" key="5">
    <source>
        <dbReference type="ARBA" id="ARBA00022989"/>
    </source>
</evidence>